<feature type="compositionally biased region" description="Low complexity" evidence="5">
    <location>
        <begin position="47"/>
        <end position="62"/>
    </location>
</feature>
<dbReference type="OrthoDB" id="1865977at2759"/>
<dbReference type="GO" id="GO:0045039">
    <property type="term" value="P:protein insertion into mitochondrial inner membrane"/>
    <property type="evidence" value="ECO:0007669"/>
    <property type="project" value="InterPro"/>
</dbReference>
<evidence type="ECO:0000313" key="6">
    <source>
        <dbReference type="EMBL" id="PIA61348.1"/>
    </source>
</evidence>
<dbReference type="PANTHER" id="PTHR14110:SF5">
    <property type="entry name" value="OUTER ENVELOPE PORE PROTEIN 16-4, CHLOROPLASTIC"/>
    <property type="match status" value="1"/>
</dbReference>
<dbReference type="STRING" id="218851.A0A2G5F022"/>
<reference evidence="6 7" key="1">
    <citation type="submission" date="2017-09" db="EMBL/GenBank/DDBJ databases">
        <title>WGS assembly of Aquilegia coerulea Goldsmith.</title>
        <authorList>
            <person name="Hodges S."/>
            <person name="Kramer E."/>
            <person name="Nordborg M."/>
            <person name="Tomkins J."/>
            <person name="Borevitz J."/>
            <person name="Derieg N."/>
            <person name="Yan J."/>
            <person name="Mihaltcheva S."/>
            <person name="Hayes R.D."/>
            <person name="Rokhsar D."/>
        </authorList>
    </citation>
    <scope>NUCLEOTIDE SEQUENCE [LARGE SCALE GENOMIC DNA]</scope>
    <source>
        <strain evidence="7">cv. Goldsmith</strain>
    </source>
</reference>
<sequence>MQAVRQIPGMFYSVPEFDYCKTVRRYGMDIIGVERERDSYFLVSPDSRSNTNSFPSSSTSSSLQQNETMQFVNPDGTIEDIPCESAAVDTTVRIAAAGVIWGLTASPYDAANLGLRGIPRVSYVLKTAGSLGWQCGLFAGIYSTTRCQLQYYREKKDWINTSVAGALSGAIFAAKAGCGGIRFLGVTALISSIATAAELATNRIPSE</sequence>
<dbReference type="GO" id="GO:0042721">
    <property type="term" value="C:TIM22 mitochondrial import inner membrane insertion complex"/>
    <property type="evidence" value="ECO:0007669"/>
    <property type="project" value="InterPro"/>
</dbReference>
<dbReference type="EMBL" id="KZ305020">
    <property type="protein sequence ID" value="PIA61348.1"/>
    <property type="molecule type" value="Genomic_DNA"/>
</dbReference>
<gene>
    <name evidence="6" type="ORF">AQUCO_00300712v1</name>
</gene>
<evidence type="ECO:0000256" key="3">
    <source>
        <dbReference type="ARBA" id="ARBA00022989"/>
    </source>
</evidence>
<dbReference type="InterPro" id="IPR039175">
    <property type="entry name" value="TIM22"/>
</dbReference>
<keyword evidence="3" id="KW-1133">Transmembrane helix</keyword>
<feature type="region of interest" description="Disordered" evidence="5">
    <location>
        <begin position="44"/>
        <end position="65"/>
    </location>
</feature>
<dbReference type="GO" id="GO:0030943">
    <property type="term" value="F:mitochondrion targeting sequence binding"/>
    <property type="evidence" value="ECO:0007669"/>
    <property type="project" value="TreeGrafter"/>
</dbReference>
<organism evidence="6 7">
    <name type="scientific">Aquilegia coerulea</name>
    <name type="common">Rocky mountain columbine</name>
    <dbReference type="NCBI Taxonomy" id="218851"/>
    <lineage>
        <taxon>Eukaryota</taxon>
        <taxon>Viridiplantae</taxon>
        <taxon>Streptophyta</taxon>
        <taxon>Embryophyta</taxon>
        <taxon>Tracheophyta</taxon>
        <taxon>Spermatophyta</taxon>
        <taxon>Magnoliopsida</taxon>
        <taxon>Ranunculales</taxon>
        <taxon>Ranunculaceae</taxon>
        <taxon>Thalictroideae</taxon>
        <taxon>Aquilegia</taxon>
    </lineage>
</organism>
<keyword evidence="7" id="KW-1185">Reference proteome</keyword>
<dbReference type="FunCoup" id="A0A2G5F022">
    <property type="interactions" value="115"/>
</dbReference>
<accession>A0A2G5F022</accession>
<dbReference type="AlphaFoldDB" id="A0A2G5F022"/>
<evidence type="ECO:0000256" key="5">
    <source>
        <dbReference type="SAM" id="MobiDB-lite"/>
    </source>
</evidence>
<keyword evidence="4" id="KW-0472">Membrane</keyword>
<dbReference type="InParanoid" id="A0A2G5F022"/>
<dbReference type="GO" id="GO:0008320">
    <property type="term" value="F:protein transmembrane transporter activity"/>
    <property type="evidence" value="ECO:0007669"/>
    <property type="project" value="TreeGrafter"/>
</dbReference>
<dbReference type="Proteomes" id="UP000230069">
    <property type="component" value="Unassembled WGS sequence"/>
</dbReference>
<evidence type="ECO:0000256" key="2">
    <source>
        <dbReference type="ARBA" id="ARBA00022692"/>
    </source>
</evidence>
<evidence type="ECO:0000256" key="4">
    <source>
        <dbReference type="ARBA" id="ARBA00023136"/>
    </source>
</evidence>
<comment type="subcellular location">
    <subcellularLocation>
        <location evidence="1">Membrane</location>
        <topology evidence="1">Multi-pass membrane protein</topology>
    </subcellularLocation>
</comment>
<evidence type="ECO:0000256" key="1">
    <source>
        <dbReference type="ARBA" id="ARBA00004141"/>
    </source>
</evidence>
<keyword evidence="2" id="KW-0812">Transmembrane</keyword>
<proteinExistence type="predicted"/>
<name>A0A2G5F022_AQUCA</name>
<evidence type="ECO:0000313" key="7">
    <source>
        <dbReference type="Proteomes" id="UP000230069"/>
    </source>
</evidence>
<protein>
    <submittedName>
        <fullName evidence="6">Uncharacterized protein</fullName>
    </submittedName>
</protein>
<dbReference type="PANTHER" id="PTHR14110">
    <property type="entry name" value="MITOCHONDRIAL IMPORT INNER MEMBRANE TRANSLOCASE SUBUNIT TIM22"/>
    <property type="match status" value="1"/>
</dbReference>
<dbReference type="Pfam" id="PF02466">
    <property type="entry name" value="Tim17"/>
    <property type="match status" value="1"/>
</dbReference>